<proteinExistence type="predicted"/>
<protein>
    <submittedName>
        <fullName evidence="2">Uncharacterized protein</fullName>
    </submittedName>
</protein>
<dbReference type="EMBL" id="AE009951">
    <property type="protein sequence ID" value="AAL95589.1"/>
    <property type="molecule type" value="Genomic_DNA"/>
</dbReference>
<sequence>MNIYIIYFFILILFILLIKHFNILCLTFQNLFCIIDTITVCYLKNVFTYRLILEQI</sequence>
<dbReference type="PaxDb" id="190304-FN1396"/>
<dbReference type="AlphaFoldDB" id="Q8RDV4"/>
<keyword evidence="1" id="KW-0472">Membrane</keyword>
<dbReference type="KEGG" id="fnu:FN1396"/>
<keyword evidence="1" id="KW-1133">Transmembrane helix</keyword>
<evidence type="ECO:0000313" key="2">
    <source>
        <dbReference type="EMBL" id="AAL95589.1"/>
    </source>
</evidence>
<organism evidence="2">
    <name type="scientific">Fusobacterium nucleatum subsp. nucleatum (strain ATCC 25586 / DSM 15643 / BCRC 10681 / CIP 101130 / JCM 8532 / KCTC 2640 / LMG 13131 / VPI 4355)</name>
    <dbReference type="NCBI Taxonomy" id="190304"/>
    <lineage>
        <taxon>Bacteria</taxon>
        <taxon>Fusobacteriati</taxon>
        <taxon>Fusobacteriota</taxon>
        <taxon>Fusobacteriia</taxon>
        <taxon>Fusobacteriales</taxon>
        <taxon>Fusobacteriaceae</taxon>
        <taxon>Fusobacterium</taxon>
    </lineage>
</organism>
<feature type="transmembrane region" description="Helical" evidence="1">
    <location>
        <begin position="6"/>
        <end position="28"/>
    </location>
</feature>
<dbReference type="InParanoid" id="Q8RDV4"/>
<accession>Q8RDV4</accession>
<reference evidence="2" key="1">
    <citation type="journal article" date="2002" name="J. Bacteriol.">
        <title>Genome sequence and analysis of the oral bacterium Fusobacterium nucleatum strain ATCC 25586.</title>
        <authorList>
            <person name="Kapatral V."/>
            <person name="Anderson I."/>
            <person name="Ivanova N."/>
            <person name="Reznik G."/>
            <person name="Los T."/>
            <person name="Lykidis A."/>
            <person name="Bhattacharyya A."/>
            <person name="Bartman A."/>
            <person name="Gardner W."/>
            <person name="Grechkin G."/>
            <person name="Zhu L."/>
            <person name="Vasieva O."/>
            <person name="Chu L."/>
            <person name="Kogan Y."/>
            <person name="Chaga O."/>
            <person name="Goltsman E."/>
            <person name="Bernal A."/>
            <person name="Larsen N."/>
            <person name="D'Souza M."/>
            <person name="Walunas T."/>
            <person name="Pusch G."/>
            <person name="Haselkorn R."/>
            <person name="Fonstein M."/>
            <person name="Kyrpides N."/>
            <person name="Overbeek R."/>
        </authorList>
    </citation>
    <scope>NUCLEOTIDE SEQUENCE [LARGE SCALE GENOMIC DNA]</scope>
    <source>
        <strain evidence="2">ATCC 25586</strain>
    </source>
</reference>
<keyword evidence="1" id="KW-0812">Transmembrane</keyword>
<gene>
    <name evidence="2" type="ordered locus">FN1396</name>
</gene>
<dbReference type="STRING" id="190304.FN1396"/>
<name>Q8RDV4_FUSNN</name>
<dbReference type="HOGENOM" id="CLU_3007733_0_0_0"/>
<dbReference type="EnsemblBacteria" id="AAL95589">
    <property type="protein sequence ID" value="AAL95589"/>
    <property type="gene ID" value="FN1396"/>
</dbReference>
<evidence type="ECO:0000256" key="1">
    <source>
        <dbReference type="SAM" id="Phobius"/>
    </source>
</evidence>